<keyword evidence="3" id="KW-1185">Reference proteome</keyword>
<reference evidence="3" key="1">
    <citation type="submission" date="2017-06" db="EMBL/GenBank/DDBJ databases">
        <title>Genome analysis of Fimbriiglobus ruber SP5, the first member of the order Planctomycetales with confirmed chitinolytic capability.</title>
        <authorList>
            <person name="Ravin N.V."/>
            <person name="Rakitin A.L."/>
            <person name="Ivanova A.A."/>
            <person name="Beletsky A.V."/>
            <person name="Kulichevskaya I.S."/>
            <person name="Mardanov A.V."/>
            <person name="Dedysh S.N."/>
        </authorList>
    </citation>
    <scope>NUCLEOTIDE SEQUENCE [LARGE SCALE GENOMIC DNA]</scope>
    <source>
        <strain evidence="3">SP5</strain>
    </source>
</reference>
<sequence length="223" mass="24989">MQQDEPTDAAKLHRVIADSFTQSEHETPIAYRDGENSADLIALGISLLELYLKEPPPDHIIGIEQEILAPLHNSRGEYLETPLLAIADLITEGNEELTVQEFKTSGRAYSEMEAETSLQPTCYVNAVQEMFGSPATVEYTVLVKTKTPKIQRLKAVHHENDLARLGDIVENIERAIEANVFYPVENPLNCSTCPFRQPCREWGRKEHTELVQLNIKTAGAMTC</sequence>
<dbReference type="AlphaFoldDB" id="A0A225CZM4"/>
<comment type="caution">
    <text evidence="2">The sequence shown here is derived from an EMBL/GenBank/DDBJ whole genome shotgun (WGS) entry which is preliminary data.</text>
</comment>
<gene>
    <name evidence="2" type="ORF">FRUB_10094</name>
</gene>
<proteinExistence type="predicted"/>
<evidence type="ECO:0000313" key="3">
    <source>
        <dbReference type="Proteomes" id="UP000214646"/>
    </source>
</evidence>
<dbReference type="InterPro" id="IPR011604">
    <property type="entry name" value="PDDEXK-like_dom_sf"/>
</dbReference>
<dbReference type="GO" id="GO:0004386">
    <property type="term" value="F:helicase activity"/>
    <property type="evidence" value="ECO:0007669"/>
    <property type="project" value="UniProtKB-KW"/>
</dbReference>
<dbReference type="InterPro" id="IPR038726">
    <property type="entry name" value="PDDEXK_AddAB-type"/>
</dbReference>
<keyword evidence="2" id="KW-0347">Helicase</keyword>
<dbReference type="Gene3D" id="3.90.320.10">
    <property type="match status" value="1"/>
</dbReference>
<keyword evidence="2" id="KW-0547">Nucleotide-binding</keyword>
<name>A0A225CZM4_9BACT</name>
<evidence type="ECO:0000313" key="2">
    <source>
        <dbReference type="EMBL" id="OWK34123.1"/>
    </source>
</evidence>
<organism evidence="2 3">
    <name type="scientific">Fimbriiglobus ruber</name>
    <dbReference type="NCBI Taxonomy" id="1908690"/>
    <lineage>
        <taxon>Bacteria</taxon>
        <taxon>Pseudomonadati</taxon>
        <taxon>Planctomycetota</taxon>
        <taxon>Planctomycetia</taxon>
        <taxon>Gemmatales</taxon>
        <taxon>Gemmataceae</taxon>
        <taxon>Fimbriiglobus</taxon>
    </lineage>
</organism>
<keyword evidence="2" id="KW-0378">Hydrolase</keyword>
<evidence type="ECO:0000259" key="1">
    <source>
        <dbReference type="Pfam" id="PF12705"/>
    </source>
</evidence>
<protein>
    <submittedName>
        <fullName evidence="2">DNA helicase II</fullName>
    </submittedName>
</protein>
<keyword evidence="2" id="KW-0067">ATP-binding</keyword>
<dbReference type="Pfam" id="PF12705">
    <property type="entry name" value="PDDEXK_1"/>
    <property type="match status" value="1"/>
</dbReference>
<accession>A0A225CZM4</accession>
<feature type="domain" description="PD-(D/E)XK endonuclease-like" evidence="1">
    <location>
        <begin position="12"/>
        <end position="200"/>
    </location>
</feature>
<dbReference type="EMBL" id="NIDE01000020">
    <property type="protein sequence ID" value="OWK34123.1"/>
    <property type="molecule type" value="Genomic_DNA"/>
</dbReference>
<dbReference type="Proteomes" id="UP000214646">
    <property type="component" value="Unassembled WGS sequence"/>
</dbReference>